<evidence type="ECO:0000259" key="11">
    <source>
        <dbReference type="Pfam" id="PF08436"/>
    </source>
</evidence>
<name>A0A520X9J6_9DELT</name>
<dbReference type="InterPro" id="IPR013644">
    <property type="entry name" value="DXP_reductoisomerase_C"/>
</dbReference>
<proteinExistence type="inferred from homology"/>
<evidence type="ECO:0000313" key="13">
    <source>
        <dbReference type="EMBL" id="RZV37795.1"/>
    </source>
</evidence>
<protein>
    <recommendedName>
        <fullName evidence="9">1-deoxy-D-xylulose 5-phosphate reductoisomerase</fullName>
        <shortName evidence="9">DXP reductoisomerase</shortName>
        <ecNumber evidence="9">1.1.1.267</ecNumber>
    </recommendedName>
    <alternativeName>
        <fullName evidence="9">1-deoxyxylulose-5-phosphate reductoisomerase</fullName>
    </alternativeName>
    <alternativeName>
        <fullName evidence="9">2-C-methyl-D-erythritol 4-phosphate synthase</fullName>
    </alternativeName>
</protein>
<dbReference type="SUPFAM" id="SSF51735">
    <property type="entry name" value="NAD(P)-binding Rossmann-fold domains"/>
    <property type="match status" value="1"/>
</dbReference>
<dbReference type="Pfam" id="PF13288">
    <property type="entry name" value="DXPR_C"/>
    <property type="match status" value="1"/>
</dbReference>
<evidence type="ECO:0000256" key="4">
    <source>
        <dbReference type="ARBA" id="ARBA00022857"/>
    </source>
</evidence>
<feature type="binding site" evidence="9">
    <location>
        <position position="200"/>
    </location>
    <ligand>
        <name>1-deoxy-D-xylulose 5-phosphate</name>
        <dbReference type="ChEBI" id="CHEBI:57792"/>
    </ligand>
</feature>
<comment type="caution">
    <text evidence="9">Lacks conserved residue(s) required for the propagation of feature annotation.</text>
</comment>
<feature type="binding site" evidence="9">
    <location>
        <position position="12"/>
    </location>
    <ligand>
        <name>NADPH</name>
        <dbReference type="ChEBI" id="CHEBI:57783"/>
    </ligand>
</feature>
<dbReference type="EC" id="1.1.1.267" evidence="9"/>
<feature type="binding site" evidence="9">
    <location>
        <position position="177"/>
    </location>
    <ligand>
        <name>1-deoxy-D-xylulose 5-phosphate</name>
        <dbReference type="ChEBI" id="CHEBI:57792"/>
    </ligand>
</feature>
<dbReference type="GO" id="GO:0030604">
    <property type="term" value="F:1-deoxy-D-xylulose-5-phosphate reductoisomerase activity"/>
    <property type="evidence" value="ECO:0007669"/>
    <property type="project" value="UniProtKB-UniRule"/>
</dbReference>
<dbReference type="InterPro" id="IPR026877">
    <property type="entry name" value="DXPR_C"/>
</dbReference>
<dbReference type="FunFam" id="3.40.50.720:FF:000045">
    <property type="entry name" value="1-deoxy-D-xylulose 5-phosphate reductoisomerase"/>
    <property type="match status" value="1"/>
</dbReference>
<dbReference type="Gene3D" id="3.40.50.720">
    <property type="entry name" value="NAD(P)-binding Rossmann-like Domain"/>
    <property type="match status" value="1"/>
</dbReference>
<feature type="binding site" evidence="9">
    <location>
        <position position="125"/>
    </location>
    <ligand>
        <name>NADPH</name>
        <dbReference type="ChEBI" id="CHEBI:57783"/>
    </ligand>
</feature>
<keyword evidence="6 9" id="KW-0464">Manganese</keyword>
<dbReference type="Proteomes" id="UP000322454">
    <property type="component" value="Unassembled WGS sequence"/>
</dbReference>
<evidence type="ECO:0000256" key="6">
    <source>
        <dbReference type="ARBA" id="ARBA00023211"/>
    </source>
</evidence>
<dbReference type="UniPathway" id="UPA00056">
    <property type="reaction ID" value="UER00092"/>
</dbReference>
<dbReference type="AlphaFoldDB" id="A0A520X9J6"/>
<keyword evidence="9" id="KW-0460">Magnesium</keyword>
<feature type="domain" description="1-deoxy-D-xylulose 5-phosphate reductoisomerase C-terminal" evidence="11">
    <location>
        <begin position="147"/>
        <end position="230"/>
    </location>
</feature>
<dbReference type="HAMAP" id="MF_00183">
    <property type="entry name" value="DXP_reductoisom"/>
    <property type="match status" value="1"/>
</dbReference>
<dbReference type="Pfam" id="PF02670">
    <property type="entry name" value="DXP_reductoisom"/>
    <property type="match status" value="1"/>
</dbReference>
<dbReference type="Pfam" id="PF08436">
    <property type="entry name" value="DXP_redisom_C"/>
    <property type="match status" value="1"/>
</dbReference>
<dbReference type="SUPFAM" id="SSF55347">
    <property type="entry name" value="Glyceraldehyde-3-phosphate dehydrogenase-like, C-terminal domain"/>
    <property type="match status" value="1"/>
</dbReference>
<feature type="binding site" evidence="9">
    <location>
        <position position="153"/>
    </location>
    <ligand>
        <name>1-deoxy-D-xylulose 5-phosphate</name>
        <dbReference type="ChEBI" id="CHEBI:57792"/>
    </ligand>
</feature>
<comment type="catalytic activity">
    <reaction evidence="8">
        <text>2-C-methyl-D-erythritol 4-phosphate + NADP(+) = 1-deoxy-D-xylulose 5-phosphate + NADPH + H(+)</text>
        <dbReference type="Rhea" id="RHEA:13717"/>
        <dbReference type="ChEBI" id="CHEBI:15378"/>
        <dbReference type="ChEBI" id="CHEBI:57783"/>
        <dbReference type="ChEBI" id="CHEBI:57792"/>
        <dbReference type="ChEBI" id="CHEBI:58262"/>
        <dbReference type="ChEBI" id="CHEBI:58349"/>
        <dbReference type="EC" id="1.1.1.267"/>
    </reaction>
    <physiologicalReaction direction="right-to-left" evidence="8">
        <dbReference type="Rhea" id="RHEA:13719"/>
    </physiologicalReaction>
</comment>
<dbReference type="InterPro" id="IPR036169">
    <property type="entry name" value="DXPR_C_sf"/>
</dbReference>
<accession>A0A520X9J6</accession>
<organism evidence="13 14">
    <name type="scientific">Candidatus Acidulodesulfobacterium acidiphilum</name>
    <dbReference type="NCBI Taxonomy" id="2597224"/>
    <lineage>
        <taxon>Bacteria</taxon>
        <taxon>Deltaproteobacteria</taxon>
        <taxon>Candidatus Acidulodesulfobacterales</taxon>
        <taxon>Candidatus Acidulodesulfobacterium</taxon>
    </lineage>
</organism>
<dbReference type="Gene3D" id="1.10.1740.10">
    <property type="match status" value="1"/>
</dbReference>
<feature type="binding site" evidence="9">
    <location>
        <position position="13"/>
    </location>
    <ligand>
        <name>NADPH</name>
        <dbReference type="ChEBI" id="CHEBI:57783"/>
    </ligand>
</feature>
<evidence type="ECO:0000256" key="3">
    <source>
        <dbReference type="ARBA" id="ARBA00022723"/>
    </source>
</evidence>
<reference evidence="13 14" key="1">
    <citation type="submission" date="2019-01" db="EMBL/GenBank/DDBJ databases">
        <title>Insights into ecological role of a new deltaproteobacterial order Candidatus Sinidesulfobacterales (Sva0485) by metagenomics and metatranscriptomics.</title>
        <authorList>
            <person name="Tan S."/>
            <person name="Liu J."/>
            <person name="Fang Y."/>
            <person name="Hedlund B."/>
            <person name="Lian Z.-H."/>
            <person name="Huang L.-Y."/>
            <person name="Li J.-T."/>
            <person name="Huang L.-N."/>
            <person name="Li W.-J."/>
            <person name="Jiang H.-C."/>
            <person name="Dong H.-L."/>
            <person name="Shu W.-S."/>
        </authorList>
    </citation>
    <scope>NUCLEOTIDE SEQUENCE [LARGE SCALE GENOMIC DNA]</scope>
    <source>
        <strain evidence="13">AP4</strain>
    </source>
</reference>
<keyword evidence="5 9" id="KW-0560">Oxidoreductase</keyword>
<keyword evidence="3 9" id="KW-0479">Metal-binding</keyword>
<feature type="binding site" evidence="9">
    <location>
        <position position="222"/>
    </location>
    <ligand>
        <name>Mn(2+)</name>
        <dbReference type="ChEBI" id="CHEBI:29035"/>
    </ligand>
</feature>
<feature type="binding site" evidence="9">
    <location>
        <position position="151"/>
    </location>
    <ligand>
        <name>Mn(2+)</name>
        <dbReference type="ChEBI" id="CHEBI:29035"/>
    </ligand>
</feature>
<evidence type="ECO:0000256" key="8">
    <source>
        <dbReference type="ARBA" id="ARBA00048543"/>
    </source>
</evidence>
<evidence type="ECO:0000313" key="14">
    <source>
        <dbReference type="Proteomes" id="UP000322454"/>
    </source>
</evidence>
<feature type="binding site" evidence="9">
    <location>
        <position position="222"/>
    </location>
    <ligand>
        <name>1-deoxy-D-xylulose 5-phosphate</name>
        <dbReference type="ChEBI" id="CHEBI:57792"/>
    </ligand>
</feature>
<keyword evidence="7 9" id="KW-0414">Isoprene biosynthesis</keyword>
<dbReference type="InterPro" id="IPR013512">
    <property type="entry name" value="DXP_reductoisomerase_N"/>
</dbReference>
<feature type="binding site" evidence="9">
    <location>
        <position position="11"/>
    </location>
    <ligand>
        <name>NADPH</name>
        <dbReference type="ChEBI" id="CHEBI:57783"/>
    </ligand>
</feature>
<evidence type="ECO:0000259" key="12">
    <source>
        <dbReference type="Pfam" id="PF13288"/>
    </source>
</evidence>
<evidence type="ECO:0000256" key="1">
    <source>
        <dbReference type="ARBA" id="ARBA00005094"/>
    </source>
</evidence>
<dbReference type="PANTHER" id="PTHR30525:SF0">
    <property type="entry name" value="1-DEOXY-D-XYLULOSE 5-PHOSPHATE REDUCTOISOMERASE, CHLOROPLASTIC"/>
    <property type="match status" value="1"/>
</dbReference>
<evidence type="ECO:0000256" key="2">
    <source>
        <dbReference type="ARBA" id="ARBA00006825"/>
    </source>
</evidence>
<feature type="binding site" evidence="9">
    <location>
        <position position="153"/>
    </location>
    <ligand>
        <name>Mn(2+)</name>
        <dbReference type="ChEBI" id="CHEBI:29035"/>
    </ligand>
</feature>
<evidence type="ECO:0000256" key="7">
    <source>
        <dbReference type="ARBA" id="ARBA00023229"/>
    </source>
</evidence>
<dbReference type="PIRSF" id="PIRSF006205">
    <property type="entry name" value="Dxp_reductismrs"/>
    <property type="match status" value="1"/>
</dbReference>
<keyword evidence="4 9" id="KW-0521">NADP</keyword>
<feature type="binding site" evidence="9">
    <location>
        <position position="213"/>
    </location>
    <ligand>
        <name>1-deoxy-D-xylulose 5-phosphate</name>
        <dbReference type="ChEBI" id="CHEBI:57792"/>
    </ligand>
</feature>
<feature type="domain" description="1-deoxy-D-xylulose 5-phosphate reductoisomerase N-terminal" evidence="10">
    <location>
        <begin position="5"/>
        <end position="133"/>
    </location>
</feature>
<feature type="binding site" evidence="9">
    <location>
        <position position="206"/>
    </location>
    <ligand>
        <name>NADPH</name>
        <dbReference type="ChEBI" id="CHEBI:57783"/>
    </ligand>
</feature>
<feature type="binding site" evidence="9">
    <location>
        <position position="10"/>
    </location>
    <ligand>
        <name>NADPH</name>
        <dbReference type="ChEBI" id="CHEBI:57783"/>
    </ligand>
</feature>
<evidence type="ECO:0000256" key="5">
    <source>
        <dbReference type="ARBA" id="ARBA00023002"/>
    </source>
</evidence>
<feature type="binding site" evidence="9">
    <location>
        <position position="126"/>
    </location>
    <ligand>
        <name>1-deoxy-D-xylulose 5-phosphate</name>
        <dbReference type="ChEBI" id="CHEBI:57792"/>
    </ligand>
</feature>
<feature type="binding site" evidence="9">
    <location>
        <position position="36"/>
    </location>
    <ligand>
        <name>NADPH</name>
        <dbReference type="ChEBI" id="CHEBI:57783"/>
    </ligand>
</feature>
<dbReference type="GO" id="GO:0070402">
    <property type="term" value="F:NADPH binding"/>
    <property type="evidence" value="ECO:0007669"/>
    <property type="project" value="InterPro"/>
</dbReference>
<evidence type="ECO:0000259" key="10">
    <source>
        <dbReference type="Pfam" id="PF02670"/>
    </source>
</evidence>
<dbReference type="GO" id="GO:0030145">
    <property type="term" value="F:manganese ion binding"/>
    <property type="evidence" value="ECO:0007669"/>
    <property type="project" value="TreeGrafter"/>
</dbReference>
<dbReference type="EMBL" id="SHMQ01000030">
    <property type="protein sequence ID" value="RZV37795.1"/>
    <property type="molecule type" value="Genomic_DNA"/>
</dbReference>
<feature type="binding site" evidence="9">
    <location>
        <position position="152"/>
    </location>
    <ligand>
        <name>1-deoxy-D-xylulose 5-phosphate</name>
        <dbReference type="ChEBI" id="CHEBI:57792"/>
    </ligand>
</feature>
<comment type="caution">
    <text evidence="13">The sequence shown here is derived from an EMBL/GenBank/DDBJ whole genome shotgun (WGS) entry which is preliminary data.</text>
</comment>
<dbReference type="GO" id="GO:0051484">
    <property type="term" value="P:isopentenyl diphosphate biosynthetic process, methylerythritol 4-phosphate pathway involved in terpenoid biosynthetic process"/>
    <property type="evidence" value="ECO:0007669"/>
    <property type="project" value="TreeGrafter"/>
</dbReference>
<evidence type="ECO:0000256" key="9">
    <source>
        <dbReference type="HAMAP-Rule" id="MF_00183"/>
    </source>
</evidence>
<comment type="function">
    <text evidence="9">Catalyzes the NADPH-dependent rearrangement and reduction of 1-deoxy-D-xylulose-5-phosphate (DXP) to 2-C-methyl-D-erythritol 4-phosphate (MEP).</text>
</comment>
<gene>
    <name evidence="9" type="primary">dxr</name>
    <name evidence="13" type="ORF">EVJ48_08285</name>
</gene>
<comment type="cofactor">
    <cofactor evidence="9">
        <name>Mg(2+)</name>
        <dbReference type="ChEBI" id="CHEBI:18420"/>
    </cofactor>
    <cofactor evidence="9">
        <name>Mn(2+)</name>
        <dbReference type="ChEBI" id="CHEBI:29035"/>
    </cofactor>
</comment>
<feature type="binding site" evidence="9">
    <location>
        <position position="219"/>
    </location>
    <ligand>
        <name>1-deoxy-D-xylulose 5-phosphate</name>
        <dbReference type="ChEBI" id="CHEBI:57792"/>
    </ligand>
</feature>
<sequence length="387" mass="42873">MRNIFLAGSTGSIGRNAVNVAVSYPDFLAVKGIAAGHFTQELKEQIEKLKPLYCVLSSKTEYDKAKDNLKNIKGVKTKLIFGEEGLHEAVSDGIFDVVLNAISGSAGLLLSYRSLEAGKDLALANKESMVMAGDILNKTAKKHKAKIIPVDSEHSALFQCLKSGVKQDVKKLILTASGGPFYDKDKNYFNNITVDMALNHPKWKMGKKITVDSSTLANKGLEVIEASFLFGFKEDKIDVVIHPQAVVHSMVEFMDGTLIAQMGDADMKGPIGYALSYPHRFHNLMKPIDLTEIAKLEFFAPDDEKFPFLNIARYSLREGKSMPAVFCEANEIFVNSFLNRKISFNKIAQNVESVMQKHKPFDLKTIEDVIEAKKQAESLSKKLISDT</sequence>
<dbReference type="SUPFAM" id="SSF69055">
    <property type="entry name" value="1-deoxy-D-xylulose-5-phosphate reductoisomerase, C-terminal domain"/>
    <property type="match status" value="1"/>
</dbReference>
<comment type="similarity">
    <text evidence="2 9">Belongs to the DXR family.</text>
</comment>
<dbReference type="InterPro" id="IPR036291">
    <property type="entry name" value="NAD(P)-bd_dom_sf"/>
</dbReference>
<dbReference type="InterPro" id="IPR003821">
    <property type="entry name" value="DXP_reductoisomerase"/>
</dbReference>
<dbReference type="PANTHER" id="PTHR30525">
    <property type="entry name" value="1-DEOXY-D-XYLULOSE 5-PHOSPHATE REDUCTOISOMERASE"/>
    <property type="match status" value="1"/>
</dbReference>
<feature type="binding site" evidence="9">
    <location>
        <position position="218"/>
    </location>
    <ligand>
        <name>1-deoxy-D-xylulose 5-phosphate</name>
        <dbReference type="ChEBI" id="CHEBI:57792"/>
    </ligand>
</feature>
<feature type="domain" description="DXP reductoisomerase C-terminal" evidence="12">
    <location>
        <begin position="262"/>
        <end position="377"/>
    </location>
</feature>
<dbReference type="NCBIfam" id="TIGR00243">
    <property type="entry name" value="Dxr"/>
    <property type="match status" value="1"/>
</dbReference>
<comment type="pathway">
    <text evidence="1 9">Isoprenoid biosynthesis; isopentenyl diphosphate biosynthesis via DXP pathway; isopentenyl diphosphate from 1-deoxy-D-xylulose 5-phosphate: step 1/6.</text>
</comment>
<feature type="binding site" evidence="9">
    <location>
        <position position="127"/>
    </location>
    <ligand>
        <name>NADPH</name>
        <dbReference type="ChEBI" id="CHEBI:57783"/>
    </ligand>
</feature>